<dbReference type="OMA" id="MECRVIS"/>
<dbReference type="Pfam" id="PF21403">
    <property type="entry name" value="OTU1_UBXL"/>
    <property type="match status" value="1"/>
</dbReference>
<dbReference type="InterPro" id="IPR038765">
    <property type="entry name" value="Papain-like_cys_pep_sf"/>
</dbReference>
<dbReference type="Gene3D" id="3.10.20.90">
    <property type="entry name" value="Phosphatidylinositol 3-kinase Catalytic Subunit, Chain A, domain 1"/>
    <property type="match status" value="1"/>
</dbReference>
<dbReference type="Gene3D" id="3.90.70.80">
    <property type="match status" value="1"/>
</dbReference>
<dbReference type="SUPFAM" id="SSF54236">
    <property type="entry name" value="Ubiquitin-like"/>
    <property type="match status" value="1"/>
</dbReference>
<dbReference type="GeneTree" id="ENSGT00390000009989"/>
<comment type="catalytic activity">
    <reaction evidence="1 10">
        <text>Thiol-dependent hydrolysis of ester, thioester, amide, peptide and isopeptide bonds formed by the C-terminal Gly of ubiquitin (a 76-residue protein attached to proteins as an intracellular targeting signal).</text>
        <dbReference type="EC" id="3.4.19.12"/>
    </reaction>
</comment>
<dbReference type="FunFam" id="3.10.20.90:FF:000096">
    <property type="entry name" value="Ubiquitin thioesterase OTU1"/>
    <property type="match status" value="1"/>
</dbReference>
<feature type="region of interest" description="Disordered" evidence="11">
    <location>
        <begin position="749"/>
        <end position="777"/>
    </location>
</feature>
<evidence type="ECO:0000256" key="9">
    <source>
        <dbReference type="ARBA" id="ARBA00023230"/>
    </source>
</evidence>
<keyword evidence="8" id="KW-0862">Zinc</keyword>
<dbReference type="InterPro" id="IPR000626">
    <property type="entry name" value="Ubiquitin-like_dom"/>
</dbReference>
<dbReference type="InterPro" id="IPR003323">
    <property type="entry name" value="OTU_dom"/>
</dbReference>
<keyword evidence="15" id="KW-1185">Reference proteome</keyword>
<evidence type="ECO:0000259" key="13">
    <source>
        <dbReference type="PROSITE" id="PS50802"/>
    </source>
</evidence>
<evidence type="ECO:0000256" key="7">
    <source>
        <dbReference type="ARBA" id="ARBA00022807"/>
    </source>
</evidence>
<dbReference type="EC" id="3.4.19.12" evidence="10"/>
<feature type="region of interest" description="Disordered" evidence="11">
    <location>
        <begin position="455"/>
        <end position="737"/>
    </location>
</feature>
<dbReference type="InterPro" id="IPR029071">
    <property type="entry name" value="Ubiquitin-like_domsf"/>
</dbReference>
<dbReference type="PANTHER" id="PTHR13312:SF0">
    <property type="entry name" value="UBIQUITIN THIOESTERASE OTU1"/>
    <property type="match status" value="1"/>
</dbReference>
<dbReference type="Ensembl" id="ENSSTUT00000122355.1">
    <property type="protein sequence ID" value="ENSSTUP00000114333.1"/>
    <property type="gene ID" value="ENSSTUG00000050406.1"/>
</dbReference>
<dbReference type="FunFam" id="3.90.70.80:FF:000006">
    <property type="entry name" value="Ubiquitin thioesterase OTU1"/>
    <property type="match status" value="1"/>
</dbReference>
<feature type="compositionally biased region" description="Polar residues" evidence="11">
    <location>
        <begin position="603"/>
        <end position="621"/>
    </location>
</feature>
<dbReference type="AlphaFoldDB" id="A0A674F183"/>
<dbReference type="PROSITE" id="PS50053">
    <property type="entry name" value="UBIQUITIN_2"/>
    <property type="match status" value="1"/>
</dbReference>
<evidence type="ECO:0000256" key="5">
    <source>
        <dbReference type="ARBA" id="ARBA00022786"/>
    </source>
</evidence>
<evidence type="ECO:0000256" key="1">
    <source>
        <dbReference type="ARBA" id="ARBA00000707"/>
    </source>
</evidence>
<dbReference type="GO" id="GO:0008270">
    <property type="term" value="F:zinc ion binding"/>
    <property type="evidence" value="ECO:0007669"/>
    <property type="project" value="UniProtKB-KW"/>
</dbReference>
<evidence type="ECO:0000256" key="3">
    <source>
        <dbReference type="ARBA" id="ARBA00022723"/>
    </source>
</evidence>
<dbReference type="GO" id="GO:0030968">
    <property type="term" value="P:endoplasmic reticulum unfolded protein response"/>
    <property type="evidence" value="ECO:0007669"/>
    <property type="project" value="TreeGrafter"/>
</dbReference>
<dbReference type="CDD" id="cd17059">
    <property type="entry name" value="Ubl_OTU1"/>
    <property type="match status" value="1"/>
</dbReference>
<evidence type="ECO:0000256" key="4">
    <source>
        <dbReference type="ARBA" id="ARBA00022771"/>
    </source>
</evidence>
<feature type="domain" description="OTU" evidence="13">
    <location>
        <begin position="104"/>
        <end position="229"/>
    </location>
</feature>
<evidence type="ECO:0000256" key="6">
    <source>
        <dbReference type="ARBA" id="ARBA00022801"/>
    </source>
</evidence>
<dbReference type="GO" id="GO:0004843">
    <property type="term" value="F:cysteine-type deubiquitinase activity"/>
    <property type="evidence" value="ECO:0007669"/>
    <property type="project" value="UniProtKB-UniRule"/>
</dbReference>
<comment type="subcellular location">
    <subcellularLocation>
        <location evidence="10">Cytoplasm</location>
    </subcellularLocation>
</comment>
<evidence type="ECO:0000256" key="2">
    <source>
        <dbReference type="ARBA" id="ARBA00022670"/>
    </source>
</evidence>
<dbReference type="Pfam" id="PF15385">
    <property type="entry name" value="SARG"/>
    <property type="match status" value="1"/>
</dbReference>
<organism evidence="14 15">
    <name type="scientific">Salmo trutta</name>
    <name type="common">Brown trout</name>
    <dbReference type="NCBI Taxonomy" id="8032"/>
    <lineage>
        <taxon>Eukaryota</taxon>
        <taxon>Metazoa</taxon>
        <taxon>Chordata</taxon>
        <taxon>Craniata</taxon>
        <taxon>Vertebrata</taxon>
        <taxon>Euteleostomi</taxon>
        <taxon>Actinopterygii</taxon>
        <taxon>Neopterygii</taxon>
        <taxon>Teleostei</taxon>
        <taxon>Protacanthopterygii</taxon>
        <taxon>Salmoniformes</taxon>
        <taxon>Salmonidae</taxon>
        <taxon>Salmoninae</taxon>
        <taxon>Salmo</taxon>
    </lineage>
</organism>
<evidence type="ECO:0000256" key="8">
    <source>
        <dbReference type="ARBA" id="ARBA00022833"/>
    </source>
</evidence>
<evidence type="ECO:0000256" key="11">
    <source>
        <dbReference type="SAM" id="MobiDB-lite"/>
    </source>
</evidence>
<dbReference type="InterPro" id="IPR057766">
    <property type="entry name" value="Znf-C2H2_OTU1-like_C"/>
</dbReference>
<feature type="domain" description="Ubiquitin-like" evidence="12">
    <location>
        <begin position="2"/>
        <end position="82"/>
    </location>
</feature>
<sequence>MLRLRCKTKNGSHIMQGLTHQSCVQELKSKVEELTGIPCDVQKIMVGYPPSSLDLRNGDAHLKDYPIKSGDTLIVEEEEKNKMKTQTTNSAVTKGPRLESPPVLARRVVPADNSCLFTSVSYVVEGGVYDPACAPEMRGLIAQIVSSDPTAYSEAVLGKTNEEYCTWIRRDDTWGGAIEVSILSKFYQCEICVVDTQTVRVDRFGEDAGYHKRVLLIYDGIHYDPLQKETPGSDTPPQTIFSTTDDIILAQALELADEARRKRQFTDVNRFALRCMVCQTGLVGQKEAREHAKETGHTNFGEVERENAFLLPTSITTLDSFILTMPKSDTWPGGVAIETMTGMDSAGSCDSVVSMNSGFSDDSFEHLSAEERACLMFLEETIESLETEEDSGLSNDEPDRLPTPGNVATKMSHLSASMGQNKLNNVSKYPREQNGYLVPTPVILANSTSCILPKARPGIPQDKDNSLSKPQVTALDNMPCQGNHPCLPPEVNVVVIPPPSKPKDYPGQRPPPSPRGPLSYEALVQLRKSASMKRTPQSPTAETRDWNRQPSASDIPIHPHHGSTPRGRSVTPAQGILPREPSKHKASPPVVFPKPPKIPSHIAVNTQRDSANPTTDSSARSLGSLPRDRRLSDPHKVRKDALQKLGLLRDNNESQPEPVTPLCTSKSHSSLELTSAHVGVKAPPHGNATRSQPSTTSQGPRESNSRPVKSSSSFLHRSSEEQPTAPLSHPSKPSEVKAATLERSGVGLGSYMADHGIHPDPRSTTLGSQREGGRCTPSALNKASEQVKTTTAAQPVSPHKTLHCPGFSVVMMPSMGEDRREALRKLGLLKD</sequence>
<dbReference type="GO" id="GO:0036503">
    <property type="term" value="P:ERAD pathway"/>
    <property type="evidence" value="ECO:0007669"/>
    <property type="project" value="UniProtKB-UniRule"/>
</dbReference>
<dbReference type="SUPFAM" id="SSF54001">
    <property type="entry name" value="Cysteine proteinases"/>
    <property type="match status" value="1"/>
</dbReference>
<proteinExistence type="predicted"/>
<name>A0A674F183_SALTR</name>
<reference evidence="14" key="2">
    <citation type="submission" date="2025-09" db="UniProtKB">
        <authorList>
            <consortium name="Ensembl"/>
        </authorList>
    </citation>
    <scope>IDENTIFICATION</scope>
</reference>
<dbReference type="InterPro" id="IPR048857">
    <property type="entry name" value="OTU1_Ubl"/>
</dbReference>
<reference evidence="14" key="1">
    <citation type="submission" date="2025-08" db="UniProtKB">
        <authorList>
            <consortium name="Ensembl"/>
        </authorList>
    </citation>
    <scope>IDENTIFICATION</scope>
</reference>
<evidence type="ECO:0000313" key="14">
    <source>
        <dbReference type="Ensembl" id="ENSSTUP00000114333.1"/>
    </source>
</evidence>
<keyword evidence="5 10" id="KW-0833">Ubl conjugation pathway</keyword>
<feature type="compositionally biased region" description="Polar residues" evidence="11">
    <location>
        <begin position="688"/>
        <end position="709"/>
    </location>
</feature>
<keyword evidence="10" id="KW-0963">Cytoplasm</keyword>
<dbReference type="PANTHER" id="PTHR13312">
    <property type="entry name" value="HIV-INDUCED PROTEIN-7-LIKE PROTEASE"/>
    <property type="match status" value="1"/>
</dbReference>
<dbReference type="CDD" id="cd22745">
    <property type="entry name" value="OTU_OTU1"/>
    <property type="match status" value="1"/>
</dbReference>
<gene>
    <name evidence="14" type="primary">YOD1</name>
</gene>
<dbReference type="Pfam" id="PF02338">
    <property type="entry name" value="OTU"/>
    <property type="match status" value="1"/>
</dbReference>
<dbReference type="InParanoid" id="A0A674F183"/>
<dbReference type="Pfam" id="PF24560">
    <property type="entry name" value="zf-C2H2_OTU1_C"/>
    <property type="match status" value="1"/>
</dbReference>
<feature type="compositionally biased region" description="Basic and acidic residues" evidence="11">
    <location>
        <begin position="626"/>
        <end position="642"/>
    </location>
</feature>
<evidence type="ECO:0000256" key="10">
    <source>
        <dbReference type="RuleBase" id="RU367104"/>
    </source>
</evidence>
<protein>
    <recommendedName>
        <fullName evidence="10">Ubiquitin thioesterase OTU</fullName>
        <ecNumber evidence="10">3.4.19.12</ecNumber>
    </recommendedName>
</protein>
<feature type="region of interest" description="Disordered" evidence="11">
    <location>
        <begin position="385"/>
        <end position="404"/>
    </location>
</feature>
<keyword evidence="4" id="KW-0863">Zinc-finger</keyword>
<feature type="compositionally biased region" description="Polar residues" evidence="11">
    <location>
        <begin position="653"/>
        <end position="673"/>
    </location>
</feature>
<accession>A0A674F183</accession>
<keyword evidence="7 10" id="KW-0788">Thiol protease</keyword>
<evidence type="ECO:0000313" key="15">
    <source>
        <dbReference type="Proteomes" id="UP000472277"/>
    </source>
</evidence>
<keyword evidence="3" id="KW-0479">Metal-binding</keyword>
<dbReference type="GO" id="GO:0005829">
    <property type="term" value="C:cytosol"/>
    <property type="evidence" value="ECO:0007669"/>
    <property type="project" value="TreeGrafter"/>
</dbReference>
<comment type="function">
    <text evidence="10">Hydrolase that can remove conjugated ubiquitin from proteins and participates in endoplasmic reticulum-associated degradation (ERAD) for misfolded lumenal proteins. May act by triming the ubiquitin chain on the associated substrate to facilitate their threading through the VCP/p97 pore. Cleaves both polyubiquitin and di-ubiquitin.</text>
</comment>
<dbReference type="GO" id="GO:0016579">
    <property type="term" value="P:protein deubiquitination"/>
    <property type="evidence" value="ECO:0007669"/>
    <property type="project" value="TreeGrafter"/>
</dbReference>
<evidence type="ECO:0000259" key="12">
    <source>
        <dbReference type="PROSITE" id="PS50053"/>
    </source>
</evidence>
<feature type="compositionally biased region" description="Polar residues" evidence="11">
    <location>
        <begin position="532"/>
        <end position="541"/>
    </location>
</feature>
<dbReference type="PROSITE" id="PS50802">
    <property type="entry name" value="OTU"/>
    <property type="match status" value="1"/>
</dbReference>
<keyword evidence="9" id="KW-0834">Unfolded protein response</keyword>
<keyword evidence="2" id="KW-0645">Protease</keyword>
<dbReference type="Proteomes" id="UP000472277">
    <property type="component" value="Chromosome 14"/>
</dbReference>
<dbReference type="GO" id="GO:0005634">
    <property type="term" value="C:nucleus"/>
    <property type="evidence" value="ECO:0007669"/>
    <property type="project" value="TreeGrafter"/>
</dbReference>
<keyword evidence="6 10" id="KW-0378">Hydrolase</keyword>